<dbReference type="PANTHER" id="PTHR36844:SF1">
    <property type="entry name" value="PROTEASE PRSW"/>
    <property type="match status" value="1"/>
</dbReference>
<feature type="transmembrane region" description="Helical" evidence="1">
    <location>
        <begin position="50"/>
        <end position="73"/>
    </location>
</feature>
<protein>
    <submittedName>
        <fullName evidence="2">RsiW-degrading membrane proteinase PrsW (M82 family)</fullName>
    </submittedName>
</protein>
<keyword evidence="1" id="KW-1133">Transmembrane helix</keyword>
<dbReference type="EMBL" id="JAVDYB010000001">
    <property type="protein sequence ID" value="MDR7280213.1"/>
    <property type="molecule type" value="Genomic_DNA"/>
</dbReference>
<dbReference type="GO" id="GO:0008233">
    <property type="term" value="F:peptidase activity"/>
    <property type="evidence" value="ECO:0007669"/>
    <property type="project" value="InterPro"/>
</dbReference>
<proteinExistence type="predicted"/>
<feature type="transmembrane region" description="Helical" evidence="1">
    <location>
        <begin position="20"/>
        <end position="38"/>
    </location>
</feature>
<dbReference type="Proteomes" id="UP001183643">
    <property type="component" value="Unassembled WGS sequence"/>
</dbReference>
<dbReference type="PANTHER" id="PTHR36844">
    <property type="entry name" value="PROTEASE PRSW"/>
    <property type="match status" value="1"/>
</dbReference>
<sequence length="432" mass="45299">MSEANEVLPTPDTSRGRGALLTLPAFWVLAALLVAGAVRTVVFLRESITVYPVATVVAVVLFALYAVPFWIFVGGLDFLEREPPVLLATAFAWGALVATAVAIPGASALHNVLAKLVSPQFAAAWGSAIAGPSVEETVKVLGVFAIVLVAAGQVNSTLDGVVYGAMVGLGFQVAEDVVFAVNAVAMEGQGDQISPVVITFFLRGFLAGLWSHTLFGALAGLGVGYLVVRTDRRLSRRIGIAALAFAGSWACHFLWNTPVLLDGPVEGAPGVLLVLVVKGIPPLLLVAYLVRVAHGREAEYYVSLLAGLDDPAIATEAELRALGSGRRRAAARGLAHRRAGFRGRRAVRRLQQAQARLAVALSRAEGGGATTAVRRWTREVRAHRARLTRLGHAEALAPERRGGTVRGVFTAAGAVGMFMMIVWAAIAALGGG</sequence>
<feature type="transmembrane region" description="Helical" evidence="1">
    <location>
        <begin position="137"/>
        <end position="154"/>
    </location>
</feature>
<dbReference type="RefSeq" id="WP_310374446.1">
    <property type="nucleotide sequence ID" value="NZ_JAVDYB010000001.1"/>
</dbReference>
<feature type="transmembrane region" description="Helical" evidence="1">
    <location>
        <begin position="85"/>
        <end position="105"/>
    </location>
</feature>
<feature type="transmembrane region" description="Helical" evidence="1">
    <location>
        <begin position="408"/>
        <end position="429"/>
    </location>
</feature>
<reference evidence="2" key="1">
    <citation type="submission" date="2023-07" db="EMBL/GenBank/DDBJ databases">
        <title>Sequencing the genomes of 1000 actinobacteria strains.</title>
        <authorList>
            <person name="Klenk H.-P."/>
        </authorList>
    </citation>
    <scope>NUCLEOTIDE SEQUENCE</scope>
    <source>
        <strain evidence="2">DSM 44707</strain>
    </source>
</reference>
<keyword evidence="1" id="KW-0472">Membrane</keyword>
<evidence type="ECO:0000313" key="3">
    <source>
        <dbReference type="Proteomes" id="UP001183643"/>
    </source>
</evidence>
<evidence type="ECO:0000313" key="2">
    <source>
        <dbReference type="EMBL" id="MDR7280213.1"/>
    </source>
</evidence>
<keyword evidence="1" id="KW-0812">Transmembrane</keyword>
<feature type="transmembrane region" description="Helical" evidence="1">
    <location>
        <begin position="267"/>
        <end position="290"/>
    </location>
</feature>
<gene>
    <name evidence="2" type="ORF">J2S41_006991</name>
</gene>
<dbReference type="AlphaFoldDB" id="A0AAE4CDH1"/>
<keyword evidence="3" id="KW-1185">Reference proteome</keyword>
<evidence type="ECO:0000256" key="1">
    <source>
        <dbReference type="SAM" id="Phobius"/>
    </source>
</evidence>
<comment type="caution">
    <text evidence="2">The sequence shown here is derived from an EMBL/GenBank/DDBJ whole genome shotgun (WGS) entry which is preliminary data.</text>
</comment>
<dbReference type="InterPro" id="IPR026898">
    <property type="entry name" value="PrsW"/>
</dbReference>
<accession>A0AAE4CDH1</accession>
<organism evidence="2 3">
    <name type="scientific">Catenuloplanes atrovinosus</name>
    <dbReference type="NCBI Taxonomy" id="137266"/>
    <lineage>
        <taxon>Bacteria</taxon>
        <taxon>Bacillati</taxon>
        <taxon>Actinomycetota</taxon>
        <taxon>Actinomycetes</taxon>
        <taxon>Micromonosporales</taxon>
        <taxon>Micromonosporaceae</taxon>
        <taxon>Catenuloplanes</taxon>
    </lineage>
</organism>
<feature type="transmembrane region" description="Helical" evidence="1">
    <location>
        <begin position="238"/>
        <end position="255"/>
    </location>
</feature>
<dbReference type="Pfam" id="PF13367">
    <property type="entry name" value="PrsW-protease"/>
    <property type="match status" value="1"/>
</dbReference>
<name>A0AAE4CDH1_9ACTN</name>
<feature type="transmembrane region" description="Helical" evidence="1">
    <location>
        <begin position="205"/>
        <end position="226"/>
    </location>
</feature>